<sequence>MSGLWFWILLGCVVALATKLVGHLVPARLLEDERATRVAGVLTIGLLASLVAMNTVSSGQEVVLDARLGALVAAALALMLRAPFLVVVIVGAAAAALLRLTGLG</sequence>
<reference evidence="2 3" key="1">
    <citation type="submission" date="2019-03" db="EMBL/GenBank/DDBJ databases">
        <title>Genomic features of bacteria from cold environments.</title>
        <authorList>
            <person name="Shen L."/>
        </authorList>
    </citation>
    <scope>NUCLEOTIDE SEQUENCE [LARGE SCALE GENOMIC DNA]</scope>
    <source>
        <strain evidence="3">T3246-1</strain>
    </source>
</reference>
<gene>
    <name evidence="2" type="ORF">EXU48_14450</name>
</gene>
<evidence type="ECO:0000256" key="1">
    <source>
        <dbReference type="SAM" id="Phobius"/>
    </source>
</evidence>
<dbReference type="RefSeq" id="WP_133108349.1">
    <property type="nucleotide sequence ID" value="NZ_SMNA01000006.1"/>
</dbReference>
<organism evidence="2 3">
    <name type="scientific">Occultella glacieicola</name>
    <dbReference type="NCBI Taxonomy" id="2518684"/>
    <lineage>
        <taxon>Bacteria</taxon>
        <taxon>Bacillati</taxon>
        <taxon>Actinomycetota</taxon>
        <taxon>Actinomycetes</taxon>
        <taxon>Micrococcales</taxon>
        <taxon>Ruaniaceae</taxon>
        <taxon>Occultella</taxon>
    </lineage>
</organism>
<feature type="transmembrane region" description="Helical" evidence="1">
    <location>
        <begin position="38"/>
        <end position="56"/>
    </location>
</feature>
<dbReference type="Proteomes" id="UP000504882">
    <property type="component" value="Unassembled WGS sequence"/>
</dbReference>
<accession>A0ABY2E3E1</accession>
<dbReference type="EMBL" id="SMNA01000006">
    <property type="protein sequence ID" value="TDE92719.1"/>
    <property type="molecule type" value="Genomic_DNA"/>
</dbReference>
<keyword evidence="1" id="KW-0812">Transmembrane</keyword>
<protein>
    <submittedName>
        <fullName evidence="2">AzlD domain-containing protein</fullName>
    </submittedName>
</protein>
<proteinExistence type="predicted"/>
<keyword evidence="1" id="KW-1133">Transmembrane helix</keyword>
<evidence type="ECO:0000313" key="3">
    <source>
        <dbReference type="Proteomes" id="UP000504882"/>
    </source>
</evidence>
<dbReference type="Pfam" id="PF05437">
    <property type="entry name" value="AzlD"/>
    <property type="match status" value="1"/>
</dbReference>
<keyword evidence="1" id="KW-0472">Membrane</keyword>
<feature type="transmembrane region" description="Helical" evidence="1">
    <location>
        <begin position="68"/>
        <end position="98"/>
    </location>
</feature>
<feature type="transmembrane region" description="Helical" evidence="1">
    <location>
        <begin position="6"/>
        <end position="26"/>
    </location>
</feature>
<dbReference type="InterPro" id="IPR008407">
    <property type="entry name" value="Brnchd-chn_aa_trnsp_AzlD"/>
</dbReference>
<keyword evidence="3" id="KW-1185">Reference proteome</keyword>
<evidence type="ECO:0000313" key="2">
    <source>
        <dbReference type="EMBL" id="TDE92719.1"/>
    </source>
</evidence>
<name>A0ABY2E3E1_9MICO</name>
<comment type="caution">
    <text evidence="2">The sequence shown here is derived from an EMBL/GenBank/DDBJ whole genome shotgun (WGS) entry which is preliminary data.</text>
</comment>